<evidence type="ECO:0000256" key="8">
    <source>
        <dbReference type="ARBA" id="ARBA00048988"/>
    </source>
</evidence>
<name>A0A328VAJ5_9CHLR</name>
<evidence type="ECO:0000256" key="7">
    <source>
        <dbReference type="ARBA" id="ARBA00034808"/>
    </source>
</evidence>
<dbReference type="GO" id="GO:0016887">
    <property type="term" value="F:ATP hydrolysis activity"/>
    <property type="evidence" value="ECO:0007669"/>
    <property type="project" value="RHEA"/>
</dbReference>
<dbReference type="Proteomes" id="UP000248706">
    <property type="component" value="Unassembled WGS sequence"/>
</dbReference>
<evidence type="ECO:0000313" key="11">
    <source>
        <dbReference type="EMBL" id="RAQ94706.1"/>
    </source>
</evidence>
<protein>
    <recommendedName>
        <fullName evidence="7">DNA 3'-5' helicase</fullName>
        <ecNumber evidence="7">5.6.2.4</ecNumber>
    </recommendedName>
</protein>
<gene>
    <name evidence="11" type="ORF">A4R35_04105</name>
</gene>
<dbReference type="InterPro" id="IPR014017">
    <property type="entry name" value="DNA_helicase_UvrD-like_C"/>
</dbReference>
<keyword evidence="1 9" id="KW-0547">Nucleotide-binding</keyword>
<dbReference type="GO" id="GO:0043138">
    <property type="term" value="F:3'-5' DNA helicase activity"/>
    <property type="evidence" value="ECO:0007669"/>
    <property type="project" value="UniProtKB-EC"/>
</dbReference>
<organism evidence="11 12">
    <name type="scientific">Thermogemmatispora tikiterensis</name>
    <dbReference type="NCBI Taxonomy" id="1825093"/>
    <lineage>
        <taxon>Bacteria</taxon>
        <taxon>Bacillati</taxon>
        <taxon>Chloroflexota</taxon>
        <taxon>Ktedonobacteria</taxon>
        <taxon>Thermogemmatisporales</taxon>
        <taxon>Thermogemmatisporaceae</taxon>
        <taxon>Thermogemmatispora</taxon>
    </lineage>
</organism>
<keyword evidence="5" id="KW-0413">Isomerase</keyword>
<comment type="catalytic activity">
    <reaction evidence="8">
        <text>ATP + H2O = ADP + phosphate + H(+)</text>
        <dbReference type="Rhea" id="RHEA:13065"/>
        <dbReference type="ChEBI" id="CHEBI:15377"/>
        <dbReference type="ChEBI" id="CHEBI:15378"/>
        <dbReference type="ChEBI" id="CHEBI:30616"/>
        <dbReference type="ChEBI" id="CHEBI:43474"/>
        <dbReference type="ChEBI" id="CHEBI:456216"/>
        <dbReference type="EC" id="5.6.2.4"/>
    </reaction>
</comment>
<evidence type="ECO:0000256" key="1">
    <source>
        <dbReference type="ARBA" id="ARBA00022741"/>
    </source>
</evidence>
<evidence type="ECO:0000256" key="4">
    <source>
        <dbReference type="ARBA" id="ARBA00022840"/>
    </source>
</evidence>
<dbReference type="PANTHER" id="PTHR11070:SF45">
    <property type="entry name" value="DNA 3'-5' HELICASE"/>
    <property type="match status" value="1"/>
</dbReference>
<dbReference type="AlphaFoldDB" id="A0A328VAJ5"/>
<keyword evidence="3 9" id="KW-0347">Helicase</keyword>
<accession>A0A328VAJ5</accession>
<dbReference type="SUPFAM" id="SSF52540">
    <property type="entry name" value="P-loop containing nucleoside triphosphate hydrolases"/>
    <property type="match status" value="1"/>
</dbReference>
<dbReference type="EC" id="5.6.2.4" evidence="7"/>
<dbReference type="InterPro" id="IPR035093">
    <property type="entry name" value="RelE/ParE_toxin_dom_sf"/>
</dbReference>
<evidence type="ECO:0000256" key="3">
    <source>
        <dbReference type="ARBA" id="ARBA00022806"/>
    </source>
</evidence>
<dbReference type="PANTHER" id="PTHR11070">
    <property type="entry name" value="UVRD / RECB / PCRA DNA HELICASE FAMILY MEMBER"/>
    <property type="match status" value="1"/>
</dbReference>
<dbReference type="GO" id="GO:0005524">
    <property type="term" value="F:ATP binding"/>
    <property type="evidence" value="ECO:0007669"/>
    <property type="project" value="UniProtKB-UniRule"/>
</dbReference>
<dbReference type="SUPFAM" id="SSF143011">
    <property type="entry name" value="RelE-like"/>
    <property type="match status" value="1"/>
</dbReference>
<dbReference type="InterPro" id="IPR000212">
    <property type="entry name" value="DNA_helicase_UvrD/REP"/>
</dbReference>
<dbReference type="GO" id="GO:0005829">
    <property type="term" value="C:cytosol"/>
    <property type="evidence" value="ECO:0007669"/>
    <property type="project" value="TreeGrafter"/>
</dbReference>
<evidence type="ECO:0000256" key="6">
    <source>
        <dbReference type="ARBA" id="ARBA00034617"/>
    </source>
</evidence>
<evidence type="ECO:0000313" key="12">
    <source>
        <dbReference type="Proteomes" id="UP000248706"/>
    </source>
</evidence>
<dbReference type="EMBL" id="MCIF01000002">
    <property type="protein sequence ID" value="RAQ94706.1"/>
    <property type="molecule type" value="Genomic_DNA"/>
</dbReference>
<dbReference type="PROSITE" id="PS51198">
    <property type="entry name" value="UVRD_HELICASE_ATP_BIND"/>
    <property type="match status" value="1"/>
</dbReference>
<dbReference type="Pfam" id="PF00580">
    <property type="entry name" value="UvrD-helicase"/>
    <property type="match status" value="1"/>
</dbReference>
<evidence type="ECO:0000256" key="9">
    <source>
        <dbReference type="PROSITE-ProRule" id="PRU00560"/>
    </source>
</evidence>
<proteinExistence type="predicted"/>
<comment type="catalytic activity">
    <reaction evidence="6">
        <text>Couples ATP hydrolysis with the unwinding of duplex DNA by translocating in the 3'-5' direction.</text>
        <dbReference type="EC" id="5.6.2.4"/>
    </reaction>
</comment>
<dbReference type="Gene3D" id="3.30.2310.20">
    <property type="entry name" value="RelE-like"/>
    <property type="match status" value="1"/>
</dbReference>
<feature type="domain" description="UvrD-like helicase ATP-binding" evidence="10">
    <location>
        <begin position="230"/>
        <end position="520"/>
    </location>
</feature>
<reference evidence="11 12" key="1">
    <citation type="submission" date="2016-08" db="EMBL/GenBank/DDBJ databases">
        <title>Analysis of Carbohydrate Active Enzymes in Thermogemmatispora T81 Reveals Carbohydrate Degradation Ability.</title>
        <authorList>
            <person name="Tomazini A."/>
            <person name="Lal S."/>
            <person name="Stott M."/>
            <person name="Henrissat B."/>
            <person name="Polikarpov I."/>
            <person name="Sparling R."/>
            <person name="Levin D.B."/>
        </authorList>
    </citation>
    <scope>NUCLEOTIDE SEQUENCE [LARGE SCALE GENOMIC DNA]</scope>
    <source>
        <strain evidence="11 12">T81</strain>
    </source>
</reference>
<dbReference type="InterPro" id="IPR014016">
    <property type="entry name" value="UvrD-like_ATP-bd"/>
</dbReference>
<dbReference type="Gene3D" id="3.40.50.300">
    <property type="entry name" value="P-loop containing nucleotide triphosphate hydrolases"/>
    <property type="match status" value="2"/>
</dbReference>
<dbReference type="GO" id="GO:0003677">
    <property type="term" value="F:DNA binding"/>
    <property type="evidence" value="ECO:0007669"/>
    <property type="project" value="InterPro"/>
</dbReference>
<keyword evidence="12" id="KW-1185">Reference proteome</keyword>
<keyword evidence="2 9" id="KW-0378">Hydrolase</keyword>
<dbReference type="Pfam" id="PF13361">
    <property type="entry name" value="UvrD_C"/>
    <property type="match status" value="1"/>
</dbReference>
<feature type="binding site" evidence="9">
    <location>
        <begin position="251"/>
        <end position="258"/>
    </location>
    <ligand>
        <name>ATP</name>
        <dbReference type="ChEBI" id="CHEBI:30616"/>
    </ligand>
</feature>
<dbReference type="GO" id="GO:0000725">
    <property type="term" value="P:recombinational repair"/>
    <property type="evidence" value="ECO:0007669"/>
    <property type="project" value="TreeGrafter"/>
</dbReference>
<evidence type="ECO:0000256" key="2">
    <source>
        <dbReference type="ARBA" id="ARBA00022801"/>
    </source>
</evidence>
<keyword evidence="4 9" id="KW-0067">ATP-binding</keyword>
<sequence length="712" mass="79420">MAAGDWCLLQKPEFLRALQTLSPKEIRLVIEKLNLLLIDPYPDGHTRCQVRHMGIPVYRLRCGVFRIFYTLKRPYICVLALRRRDQATYDGELDAAVPDGTAALALVAAAEGAAEEERQTAAQSAPAYWERWLAPQPPPKRALPEPITPELLSRLGVPPAFHARLLPLTTQEDLLDCPGVPDEYLLLIDQHMFERPLVSVLQQPDYLLSDVEDLLRYRQGELVGFLLHLSPEQETFVRRGLHSGGPTLLKGGPGTGKSMIALYRVRAIQEELRRQGREEARLLFTTYTNALVRSSEQLLRQLPGVDLGCVEVQTADRLIFQLLSSLGEPPRPLTPQEEQQLFAQALETVCFTGSPAQQRAQRQALSQLGAEYLRRELTQVILARQIPSLEAYLRAPRPGRRVALSPLQRRAVWALYERFVALVRLRGKETWQQMRVRAAECAAAGWFPPCYDAVLIDEAQDLDPAALRLLVLLCRDPRLLFITADANQSIYGSGFAWTEVHELLRFRGRTSVLTVNYRSTREIAEAARAYLQAQESGELESESGERRYVHSGPVPALRRVASRAEEVDLLRRFLPAAAHELRLGIGACAVLTPTVRAGRLLAEDLQAQGLPARFMRSHELDLEAAGVKVLTLPSAKGLEFPVVALAGFTDGSWPRSALSALSAEEQSELQAIDRRTLFVGMTRAMRALLVVVPSEASSPLLEGFDAAYWNLA</sequence>
<evidence type="ECO:0000259" key="10">
    <source>
        <dbReference type="PROSITE" id="PS51198"/>
    </source>
</evidence>
<dbReference type="InterPro" id="IPR027417">
    <property type="entry name" value="P-loop_NTPase"/>
</dbReference>
<evidence type="ECO:0000256" key="5">
    <source>
        <dbReference type="ARBA" id="ARBA00023235"/>
    </source>
</evidence>
<comment type="caution">
    <text evidence="11">The sequence shown here is derived from an EMBL/GenBank/DDBJ whole genome shotgun (WGS) entry which is preliminary data.</text>
</comment>